<dbReference type="AlphaFoldDB" id="U3GK57"/>
<organism evidence="13 14">
    <name type="scientific">Thioflavicoccus mobilis 8321</name>
    <dbReference type="NCBI Taxonomy" id="765912"/>
    <lineage>
        <taxon>Bacteria</taxon>
        <taxon>Pseudomonadati</taxon>
        <taxon>Pseudomonadota</taxon>
        <taxon>Gammaproteobacteria</taxon>
        <taxon>Chromatiales</taxon>
        <taxon>Chromatiaceae</taxon>
        <taxon>Thioflavicoccus</taxon>
    </lineage>
</organism>
<feature type="binding site" description="covalent" evidence="10">
    <location>
        <position position="322"/>
    </location>
    <ligand>
        <name>heme</name>
        <dbReference type="ChEBI" id="CHEBI:30413"/>
        <label>4</label>
    </ligand>
</feature>
<feature type="binding site" description="covalent" evidence="10">
    <location>
        <position position="163"/>
    </location>
    <ligand>
        <name>heme</name>
        <dbReference type="ChEBI" id="CHEBI:30413"/>
        <label>2</label>
    </ligand>
</feature>
<keyword evidence="6 9" id="KW-0479">Metal-binding</keyword>
<evidence type="ECO:0000256" key="8">
    <source>
        <dbReference type="ARBA" id="ARBA00023004"/>
    </source>
</evidence>
<dbReference type="GO" id="GO:0009055">
    <property type="term" value="F:electron transfer activity"/>
    <property type="evidence" value="ECO:0007669"/>
    <property type="project" value="InterPro"/>
</dbReference>
<feature type="binding site" description="covalent" evidence="10">
    <location>
        <position position="259"/>
    </location>
    <ligand>
        <name>heme</name>
        <dbReference type="ChEBI" id="CHEBI:30413"/>
        <label>3</label>
    </ligand>
</feature>
<dbReference type="PROSITE" id="PS51257">
    <property type="entry name" value="PROKAR_LIPOPROTEIN"/>
    <property type="match status" value="1"/>
</dbReference>
<evidence type="ECO:0000256" key="1">
    <source>
        <dbReference type="ARBA" id="ARBA00003196"/>
    </source>
</evidence>
<dbReference type="InterPro" id="IPR023119">
    <property type="entry name" value="Multihaem_cyt_PRC_cyt_su-like"/>
</dbReference>
<comment type="function">
    <text evidence="1 9">The reaction center of purple bacteria contains a tightly bound cytochrome molecule which re-reduces the photo oxidized primary electron donor.</text>
</comment>
<reference evidence="13 14" key="1">
    <citation type="submission" date="2011-09" db="EMBL/GenBank/DDBJ databases">
        <title>Complete sequence of chromosome of Thioflavicoccus mobilis 8321.</title>
        <authorList>
            <consortium name="US DOE Joint Genome Institute"/>
            <person name="Lucas S."/>
            <person name="Han J."/>
            <person name="Lapidus A."/>
            <person name="Cheng J.-F."/>
            <person name="Goodwin L."/>
            <person name="Pitluck S."/>
            <person name="Peters L."/>
            <person name="Ovchinnikova G."/>
            <person name="Lu M."/>
            <person name="Detter J.C."/>
            <person name="Han C."/>
            <person name="Tapia R."/>
            <person name="Land M."/>
            <person name="Hauser L."/>
            <person name="Kyrpides N."/>
            <person name="Ivanova N."/>
            <person name="Pagani I."/>
            <person name="Vogl K."/>
            <person name="Liu Z."/>
            <person name="Imhoff J."/>
            <person name="Thiel V."/>
            <person name="Frigaard N.-U."/>
            <person name="Bryant D."/>
            <person name="Woyke T."/>
        </authorList>
    </citation>
    <scope>NUCLEOTIDE SEQUENCE [LARGE SCALE GENOMIC DNA]</scope>
    <source>
        <strain evidence="13 14">8321</strain>
    </source>
</reference>
<keyword evidence="7 9" id="KW-0249">Electron transport</keyword>
<feature type="binding site" description="axial binding residue" evidence="11">
    <location>
        <position position="122"/>
    </location>
    <ligand>
        <name>heme</name>
        <dbReference type="ChEBI" id="CHEBI:30413"/>
        <label>1</label>
    </ligand>
    <ligandPart>
        <name>Fe</name>
        <dbReference type="ChEBI" id="CHEBI:18248"/>
    </ligandPart>
</feature>
<feature type="binding site" description="axial binding residue" evidence="11">
    <location>
        <position position="105"/>
    </location>
    <ligand>
        <name>heme</name>
        <dbReference type="ChEBI" id="CHEBI:30413"/>
        <label>1</label>
    </ligand>
    <ligandPart>
        <name>Fe</name>
        <dbReference type="ChEBI" id="CHEBI:18248"/>
    </ligandPart>
</feature>
<evidence type="ECO:0000256" key="4">
    <source>
        <dbReference type="ARBA" id="ARBA00022531"/>
    </source>
</evidence>
<evidence type="ECO:0000256" key="2">
    <source>
        <dbReference type="ARBA" id="ARBA00015978"/>
    </source>
</evidence>
<evidence type="ECO:0000256" key="6">
    <source>
        <dbReference type="ARBA" id="ARBA00022723"/>
    </source>
</evidence>
<evidence type="ECO:0000256" key="10">
    <source>
        <dbReference type="PIRSR" id="PIRSR000017-1"/>
    </source>
</evidence>
<keyword evidence="8 9" id="KW-0408">Iron</keyword>
<keyword evidence="5 9" id="KW-0349">Heme</keyword>
<keyword evidence="9" id="KW-0674">Reaction center</keyword>
<evidence type="ECO:0000256" key="9">
    <source>
        <dbReference type="PIRNR" id="PIRNR000017"/>
    </source>
</evidence>
<feature type="binding site" description="covalent" evidence="10">
    <location>
        <position position="166"/>
    </location>
    <ligand>
        <name>heme</name>
        <dbReference type="ChEBI" id="CHEBI:30413"/>
        <label>2</label>
    </ligand>
</feature>
<dbReference type="EMBL" id="CP003051">
    <property type="protein sequence ID" value="AGA91687.1"/>
    <property type="molecule type" value="Genomic_DNA"/>
</dbReference>
<feature type="binding site" description="covalent" evidence="10">
    <location>
        <position position="118"/>
    </location>
    <ligand>
        <name>heme</name>
        <dbReference type="ChEBI" id="CHEBI:30413"/>
        <label>1</label>
    </ligand>
</feature>
<feature type="binding site" description="axial binding residue" evidence="11">
    <location>
        <position position="141"/>
    </location>
    <ligand>
        <name>heme</name>
        <dbReference type="ChEBI" id="CHEBI:30413"/>
        <label>2</label>
    </ligand>
    <ligandPart>
        <name>Fe</name>
        <dbReference type="ChEBI" id="CHEBI:18248"/>
    </ligandPart>
</feature>
<name>U3GK57_9GAMM</name>
<evidence type="ECO:0000256" key="3">
    <source>
        <dbReference type="ARBA" id="ARBA00022448"/>
    </source>
</evidence>
<dbReference type="InterPro" id="IPR036280">
    <property type="entry name" value="Multihaem_cyt_sf"/>
</dbReference>
<dbReference type="GO" id="GO:0030077">
    <property type="term" value="C:plasma membrane light-harvesting complex"/>
    <property type="evidence" value="ECO:0007669"/>
    <property type="project" value="InterPro"/>
</dbReference>
<evidence type="ECO:0000256" key="11">
    <source>
        <dbReference type="PIRSR" id="PIRSR000017-2"/>
    </source>
</evidence>
<evidence type="ECO:0000256" key="12">
    <source>
        <dbReference type="SAM" id="SignalP"/>
    </source>
</evidence>
<keyword evidence="3 9" id="KW-0813">Transport</keyword>
<feature type="chain" id="PRO_5004641635" description="Photosynthetic reaction center cytochrome c subunit" evidence="12">
    <location>
        <begin position="24"/>
        <end position="359"/>
    </location>
</feature>
<feature type="binding site" description="covalent" evidence="10">
    <location>
        <position position="121"/>
    </location>
    <ligand>
        <name>heme</name>
        <dbReference type="ChEBI" id="CHEBI:30413"/>
        <label>1</label>
    </ligand>
</feature>
<dbReference type="GO" id="GO:0020037">
    <property type="term" value="F:heme binding"/>
    <property type="evidence" value="ECO:0007669"/>
    <property type="project" value="InterPro"/>
</dbReference>
<protein>
    <recommendedName>
        <fullName evidence="2 9">Photosynthetic reaction center cytochrome c subunit</fullName>
    </recommendedName>
</protein>
<dbReference type="OrthoDB" id="9813732at2"/>
<dbReference type="PIRSF" id="PIRSF000017">
    <property type="entry name" value="RC_cytochrome"/>
    <property type="match status" value="1"/>
</dbReference>
<dbReference type="RefSeq" id="WP_015281817.1">
    <property type="nucleotide sequence ID" value="NC_019940.1"/>
</dbReference>
<evidence type="ECO:0000313" key="14">
    <source>
        <dbReference type="Proteomes" id="UP000010816"/>
    </source>
</evidence>
<feature type="binding site" description="axial binding residue" evidence="11">
    <location>
        <position position="167"/>
    </location>
    <ligand>
        <name>heme</name>
        <dbReference type="ChEBI" id="CHEBI:30413"/>
        <label>2</label>
    </ligand>
    <ligandPart>
        <name>Fe</name>
        <dbReference type="ChEBI" id="CHEBI:18248"/>
    </ligandPart>
</feature>
<dbReference type="InterPro" id="IPR003158">
    <property type="entry name" value="Photosyn_RC_cyt_c-su"/>
</dbReference>
<keyword evidence="4 9" id="KW-0602">Photosynthesis</keyword>
<dbReference type="KEGG" id="tmb:Thimo_2996"/>
<evidence type="ECO:0000256" key="5">
    <source>
        <dbReference type="ARBA" id="ARBA00022617"/>
    </source>
</evidence>
<feature type="binding site" description="covalent" evidence="10">
    <location>
        <position position="262"/>
    </location>
    <ligand>
        <name>heme</name>
        <dbReference type="ChEBI" id="CHEBI:30413"/>
        <label>3</label>
    </ligand>
</feature>
<keyword evidence="14" id="KW-1185">Reference proteome</keyword>
<proteinExistence type="predicted"/>
<feature type="binding site" description="axial binding residue" evidence="11">
    <location>
        <position position="323"/>
    </location>
    <ligand>
        <name>heme</name>
        <dbReference type="ChEBI" id="CHEBI:30413"/>
        <label>4</label>
    </ligand>
    <ligandPart>
        <name>Fe</name>
        <dbReference type="ChEBI" id="CHEBI:18248"/>
    </ligandPart>
</feature>
<evidence type="ECO:0000256" key="7">
    <source>
        <dbReference type="ARBA" id="ARBA00022982"/>
    </source>
</evidence>
<feature type="binding site" description="axial binding residue" evidence="11">
    <location>
        <position position="263"/>
    </location>
    <ligand>
        <name>heme</name>
        <dbReference type="ChEBI" id="CHEBI:30413"/>
        <label>3</label>
    </ligand>
    <ligandPart>
        <name>Fe</name>
        <dbReference type="ChEBI" id="CHEBI:18248"/>
    </ligandPart>
</feature>
<feature type="binding site" description="axial binding residue" evidence="11">
    <location>
        <position position="248"/>
    </location>
    <ligand>
        <name>heme</name>
        <dbReference type="ChEBI" id="CHEBI:30413"/>
        <label>3</label>
    </ligand>
    <ligandPart>
        <name>Fe</name>
        <dbReference type="ChEBI" id="CHEBI:18248"/>
    </ligandPart>
</feature>
<dbReference type="HOGENOM" id="CLU_050380_0_0_6"/>
<dbReference type="Pfam" id="PF02276">
    <property type="entry name" value="CytoC_RC"/>
    <property type="match status" value="1"/>
</dbReference>
<sequence>MKIGTRKVLALAAIGASALIVSGCDYTENLPFEWPVGHISEELGAPGLGMQWIKNREHWEEKVAANDVVPEPQPAASQDGPPASTIYKNVPVLGHLSIGEFNRIMVAMVDWVAPDKGCTYCHLPNDMAAEAPYTKMVSRQMLKMVMSTNENWKKHVADTGVTCFTCHRGQPVPNYTWSKVKERSIPSMMAPLGQNLPSWDTAMSALPYDPMSLFLEGDQDIRVTGPEALPINKRRVMTKQGEETFALMFHISKSLGVGCVYCHDARAFERWDFSRPPRVTAYYAIRNVREINNDYINPLVDILPANRKGPMGDALKVGCATCHQEVYKPLFGAQMLADYPALATSGKAEQDQEVAAATE</sequence>
<dbReference type="PATRIC" id="fig|765912.4.peg.2929"/>
<comment type="PTM">
    <text evidence="9 10">Binds 4 heme groups per subunit.</text>
</comment>
<dbReference type="eggNOG" id="ENOG502Z7SF">
    <property type="taxonomic scope" value="Bacteria"/>
</dbReference>
<dbReference type="Proteomes" id="UP000010816">
    <property type="component" value="Chromosome"/>
</dbReference>
<feature type="binding site" description="covalent" evidence="10">
    <location>
        <position position="319"/>
    </location>
    <ligand>
        <name>heme</name>
        <dbReference type="ChEBI" id="CHEBI:30413"/>
        <label>4</label>
    </ligand>
</feature>
<gene>
    <name evidence="13" type="ORF">Thimo_2996</name>
</gene>
<dbReference type="SUPFAM" id="SSF48695">
    <property type="entry name" value="Multiheme cytochromes"/>
    <property type="match status" value="1"/>
</dbReference>
<dbReference type="Gene3D" id="1.10.468.10">
    <property type="entry name" value="Photosynthetic Reaction Center, subunit C, domain 2"/>
    <property type="match status" value="2"/>
</dbReference>
<dbReference type="GO" id="GO:0019684">
    <property type="term" value="P:photosynthesis, light reaction"/>
    <property type="evidence" value="ECO:0007669"/>
    <property type="project" value="InterPro"/>
</dbReference>
<feature type="signal peptide" evidence="12">
    <location>
        <begin position="1"/>
        <end position="23"/>
    </location>
</feature>
<dbReference type="NCBIfam" id="NF040706">
    <property type="entry name" value="photo_cyt_PufC"/>
    <property type="match status" value="1"/>
</dbReference>
<accession>U3GK57</accession>
<feature type="binding site" description="axial binding residue" evidence="11">
    <location>
        <position position="155"/>
    </location>
    <ligand>
        <name>heme</name>
        <dbReference type="ChEBI" id="CHEBI:30413"/>
        <label>4</label>
    </ligand>
    <ligandPart>
        <name>Fe</name>
        <dbReference type="ChEBI" id="CHEBI:18248"/>
    </ligandPart>
</feature>
<dbReference type="GO" id="GO:0005506">
    <property type="term" value="F:iron ion binding"/>
    <property type="evidence" value="ECO:0007669"/>
    <property type="project" value="InterPro"/>
</dbReference>
<dbReference type="STRING" id="765912.Thimo_2996"/>
<keyword evidence="12" id="KW-0732">Signal</keyword>
<evidence type="ECO:0000313" key="13">
    <source>
        <dbReference type="EMBL" id="AGA91687.1"/>
    </source>
</evidence>
<dbReference type="CDD" id="cd09224">
    <property type="entry name" value="CytoC_RC"/>
    <property type="match status" value="1"/>
</dbReference>